<dbReference type="AlphaFoldDB" id="A0A7I8KV62"/>
<dbReference type="Proteomes" id="UP000663760">
    <property type="component" value="Chromosome 8"/>
</dbReference>
<sequence>MVGLGSMPHQHRPWQIGPLDCVNASTTLGTDLSPLLHELEATEETPHSRIQPDRGTRAKTKDPGFHYTA</sequence>
<gene>
    <name evidence="2" type="ORF">SI8410_08011542</name>
</gene>
<dbReference type="EMBL" id="LR746271">
    <property type="protein sequence ID" value="CAA7400864.1"/>
    <property type="molecule type" value="Genomic_DNA"/>
</dbReference>
<accession>A0A7I8KV62</accession>
<feature type="region of interest" description="Disordered" evidence="1">
    <location>
        <begin position="41"/>
        <end position="69"/>
    </location>
</feature>
<proteinExistence type="predicted"/>
<evidence type="ECO:0000256" key="1">
    <source>
        <dbReference type="SAM" id="MobiDB-lite"/>
    </source>
</evidence>
<name>A0A7I8KV62_SPIIN</name>
<reference evidence="2" key="1">
    <citation type="submission" date="2020-02" db="EMBL/GenBank/DDBJ databases">
        <authorList>
            <person name="Scholz U."/>
            <person name="Mascher M."/>
            <person name="Fiebig A."/>
        </authorList>
    </citation>
    <scope>NUCLEOTIDE SEQUENCE</scope>
</reference>
<evidence type="ECO:0000313" key="2">
    <source>
        <dbReference type="EMBL" id="CAA7400864.1"/>
    </source>
</evidence>
<keyword evidence="3" id="KW-1185">Reference proteome</keyword>
<organism evidence="2 3">
    <name type="scientific">Spirodela intermedia</name>
    <name type="common">Intermediate duckweed</name>
    <dbReference type="NCBI Taxonomy" id="51605"/>
    <lineage>
        <taxon>Eukaryota</taxon>
        <taxon>Viridiplantae</taxon>
        <taxon>Streptophyta</taxon>
        <taxon>Embryophyta</taxon>
        <taxon>Tracheophyta</taxon>
        <taxon>Spermatophyta</taxon>
        <taxon>Magnoliopsida</taxon>
        <taxon>Liliopsida</taxon>
        <taxon>Araceae</taxon>
        <taxon>Lemnoideae</taxon>
        <taxon>Spirodela</taxon>
    </lineage>
</organism>
<protein>
    <submittedName>
        <fullName evidence="2">Uncharacterized protein</fullName>
    </submittedName>
</protein>
<evidence type="ECO:0000313" key="3">
    <source>
        <dbReference type="Proteomes" id="UP000663760"/>
    </source>
</evidence>